<organism evidence="2 4">
    <name type="scientific">Favolaschia claudopus</name>
    <dbReference type="NCBI Taxonomy" id="2862362"/>
    <lineage>
        <taxon>Eukaryota</taxon>
        <taxon>Fungi</taxon>
        <taxon>Dikarya</taxon>
        <taxon>Basidiomycota</taxon>
        <taxon>Agaricomycotina</taxon>
        <taxon>Agaricomycetes</taxon>
        <taxon>Agaricomycetidae</taxon>
        <taxon>Agaricales</taxon>
        <taxon>Marasmiineae</taxon>
        <taxon>Mycenaceae</taxon>
        <taxon>Favolaschia</taxon>
    </lineage>
</organism>
<reference evidence="2 4" key="1">
    <citation type="journal article" date="2024" name="J Genomics">
        <title>Draft genome sequencing and assembly of Favolaschia claudopus CIRM-BRFM 2984 isolated from oak limbs.</title>
        <authorList>
            <person name="Navarro D."/>
            <person name="Drula E."/>
            <person name="Chaduli D."/>
            <person name="Cazenave R."/>
            <person name="Ahrendt S."/>
            <person name="Wang J."/>
            <person name="Lipzen A."/>
            <person name="Daum C."/>
            <person name="Barry K."/>
            <person name="Grigoriev I.V."/>
            <person name="Favel A."/>
            <person name="Rosso M.N."/>
            <person name="Martin F."/>
        </authorList>
    </citation>
    <scope>NUCLEOTIDE SEQUENCE [LARGE SCALE GENOMIC DNA]</scope>
    <source>
        <strain evidence="2 4">CIRM-BRFM 2984</strain>
    </source>
</reference>
<evidence type="ECO:0000313" key="4">
    <source>
        <dbReference type="Proteomes" id="UP001362999"/>
    </source>
</evidence>
<dbReference type="AlphaFoldDB" id="A0AAV9YZC8"/>
<evidence type="ECO:0008006" key="5">
    <source>
        <dbReference type="Google" id="ProtNLM"/>
    </source>
</evidence>
<dbReference type="Proteomes" id="UP001362999">
    <property type="component" value="Unassembled WGS sequence"/>
</dbReference>
<protein>
    <recommendedName>
        <fullName evidence="5">BTB domain-containing protein</fullName>
    </recommendedName>
</protein>
<name>A0AAV9YZC8_9AGAR</name>
<keyword evidence="4" id="KW-1185">Reference proteome</keyword>
<feature type="region of interest" description="Disordered" evidence="1">
    <location>
        <begin position="73"/>
        <end position="99"/>
    </location>
</feature>
<accession>A0AAV9YZC8</accession>
<comment type="caution">
    <text evidence="2">The sequence shown here is derived from an EMBL/GenBank/DDBJ whole genome shotgun (WGS) entry which is preliminary data.</text>
</comment>
<gene>
    <name evidence="3" type="ORF">R3P38DRAFT_2590845</name>
    <name evidence="2" type="ORF">R3P38DRAFT_2590850</name>
</gene>
<evidence type="ECO:0000313" key="3">
    <source>
        <dbReference type="EMBL" id="KAK6966460.1"/>
    </source>
</evidence>
<dbReference type="EMBL" id="JAWWNJ010000272">
    <property type="protein sequence ID" value="KAK6966452.1"/>
    <property type="molecule type" value="Genomic_DNA"/>
</dbReference>
<dbReference type="EMBL" id="JAWWNJ010000272">
    <property type="protein sequence ID" value="KAK6966460.1"/>
    <property type="molecule type" value="Genomic_DNA"/>
</dbReference>
<proteinExistence type="predicted"/>
<sequence length="278" mass="30444">MSQVISTLTPRTPGLCKPGTDHSLYFSFPDGSLWVQLKGSRVKSCIYAHKLTTVTDFFNNLINMAKDKDAEPAFTQQGDGAESQSGTSSSIFQSSGNGQTEHAPLLIQGSEAGFEAFLECVFGEYAHSTLYRQPAIFWLQALQVIDLYDAPPILNIANHHLSAARDLDPAIRLHLAMHYHLDEWVDAGFRGLLQIPLADLTQAQITNIGFSAYIILAEVKAKITEHRTLCALACPPVIHNDGCRDHVGCSQAPPSSFSCYSSPACCHREDLSGDRAFF</sequence>
<feature type="compositionally biased region" description="Low complexity" evidence="1">
    <location>
        <begin position="83"/>
        <end position="99"/>
    </location>
</feature>
<evidence type="ECO:0000313" key="2">
    <source>
        <dbReference type="EMBL" id="KAK6966452.1"/>
    </source>
</evidence>
<evidence type="ECO:0000256" key="1">
    <source>
        <dbReference type="SAM" id="MobiDB-lite"/>
    </source>
</evidence>